<dbReference type="EMBL" id="LK996017">
    <property type="protein sequence ID" value="CDX05112.1"/>
    <property type="molecule type" value="Genomic_DNA"/>
</dbReference>
<gene>
    <name evidence="1" type="ORF">DPCES_5226</name>
</gene>
<evidence type="ECO:0000313" key="1">
    <source>
        <dbReference type="EMBL" id="CDX05112.1"/>
    </source>
</evidence>
<organism evidence="1">
    <name type="scientific">Desulfitobacterium hafniense</name>
    <name type="common">Desulfitobacterium frappieri</name>
    <dbReference type="NCBI Taxonomy" id="49338"/>
    <lineage>
        <taxon>Bacteria</taxon>
        <taxon>Bacillati</taxon>
        <taxon>Bacillota</taxon>
        <taxon>Clostridia</taxon>
        <taxon>Eubacteriales</taxon>
        <taxon>Desulfitobacteriaceae</taxon>
        <taxon>Desulfitobacterium</taxon>
    </lineage>
</organism>
<reference evidence="1" key="1">
    <citation type="submission" date="2014-07" db="EMBL/GenBank/DDBJ databases">
        <authorList>
            <person name="Hornung V.Bastian."/>
        </authorList>
    </citation>
    <scope>NUCLEOTIDE SEQUENCE</scope>
    <source>
        <strain evidence="1">PCE-S</strain>
    </source>
</reference>
<sequence>MAHIFKGIVHPQKTTVRAYGCVEQVISLWAAVGMILNLNQRRGQVGGAFRRQSHGMLAGQTRIPQMYKRKALSLCYAGQRFSSALFFRTGQEYAAVSFLITPFPEPS</sequence>
<dbReference type="RefSeq" id="WP_005815355.1">
    <property type="nucleotide sequence ID" value="NZ_JAYFNZ010000051.1"/>
</dbReference>
<dbReference type="AlphaFoldDB" id="A0A098B9S0"/>
<accession>A0A098B9S0</accession>
<proteinExistence type="predicted"/>
<protein>
    <submittedName>
        <fullName evidence="1">Uncharacterized protein</fullName>
    </submittedName>
</protein>
<name>A0A098B9S0_DESHA</name>